<sequence>MDQLLQELVDRICRNLDVRDLKTTLLFSRKFQFLSESYSEIFTRRVLTTSTAQKFISTYTSHRLLYLCQVEFRPTHP</sequence>
<name>A0ACB6SES2_9PLEO</name>
<gene>
    <name evidence="1" type="ORF">BU25DRAFT_316776</name>
</gene>
<protein>
    <submittedName>
        <fullName evidence="1">Uncharacterized protein</fullName>
    </submittedName>
</protein>
<reference evidence="1" key="1">
    <citation type="journal article" date="2020" name="Stud. Mycol.">
        <title>101 Dothideomycetes genomes: a test case for predicting lifestyles and emergence of pathogens.</title>
        <authorList>
            <person name="Haridas S."/>
            <person name="Albert R."/>
            <person name="Binder M."/>
            <person name="Bloem J."/>
            <person name="Labutti K."/>
            <person name="Salamov A."/>
            <person name="Andreopoulos B."/>
            <person name="Baker S."/>
            <person name="Barry K."/>
            <person name="Bills G."/>
            <person name="Bluhm B."/>
            <person name="Cannon C."/>
            <person name="Castanera R."/>
            <person name="Culley D."/>
            <person name="Daum C."/>
            <person name="Ezra D."/>
            <person name="Gonzalez J."/>
            <person name="Henrissat B."/>
            <person name="Kuo A."/>
            <person name="Liang C."/>
            <person name="Lipzen A."/>
            <person name="Lutzoni F."/>
            <person name="Magnuson J."/>
            <person name="Mondo S."/>
            <person name="Nolan M."/>
            <person name="Ohm R."/>
            <person name="Pangilinan J."/>
            <person name="Park H.-J."/>
            <person name="Ramirez L."/>
            <person name="Alfaro M."/>
            <person name="Sun H."/>
            <person name="Tritt A."/>
            <person name="Yoshinaga Y."/>
            <person name="Zwiers L.-H."/>
            <person name="Turgeon B."/>
            <person name="Goodwin S."/>
            <person name="Spatafora J."/>
            <person name="Crous P."/>
            <person name="Grigoriev I."/>
        </authorList>
    </citation>
    <scope>NUCLEOTIDE SEQUENCE</scope>
    <source>
        <strain evidence="1">CBS 525.71</strain>
    </source>
</reference>
<proteinExistence type="predicted"/>
<dbReference type="EMBL" id="MU006704">
    <property type="protein sequence ID" value="KAF2631838.1"/>
    <property type="molecule type" value="Genomic_DNA"/>
</dbReference>
<organism evidence="1 2">
    <name type="scientific">Macroventuria anomochaeta</name>
    <dbReference type="NCBI Taxonomy" id="301207"/>
    <lineage>
        <taxon>Eukaryota</taxon>
        <taxon>Fungi</taxon>
        <taxon>Dikarya</taxon>
        <taxon>Ascomycota</taxon>
        <taxon>Pezizomycotina</taxon>
        <taxon>Dothideomycetes</taxon>
        <taxon>Pleosporomycetidae</taxon>
        <taxon>Pleosporales</taxon>
        <taxon>Pleosporineae</taxon>
        <taxon>Didymellaceae</taxon>
        <taxon>Macroventuria</taxon>
    </lineage>
</organism>
<evidence type="ECO:0000313" key="1">
    <source>
        <dbReference type="EMBL" id="KAF2631838.1"/>
    </source>
</evidence>
<accession>A0ACB6SES2</accession>
<feature type="non-terminal residue" evidence="1">
    <location>
        <position position="77"/>
    </location>
</feature>
<evidence type="ECO:0000313" key="2">
    <source>
        <dbReference type="Proteomes" id="UP000799754"/>
    </source>
</evidence>
<comment type="caution">
    <text evidence="1">The sequence shown here is derived from an EMBL/GenBank/DDBJ whole genome shotgun (WGS) entry which is preliminary data.</text>
</comment>
<dbReference type="Proteomes" id="UP000799754">
    <property type="component" value="Unassembled WGS sequence"/>
</dbReference>
<keyword evidence="2" id="KW-1185">Reference proteome</keyword>